<dbReference type="GO" id="GO:0016567">
    <property type="term" value="P:protein ubiquitination"/>
    <property type="evidence" value="ECO:0007669"/>
    <property type="project" value="InterPro"/>
</dbReference>
<dbReference type="AlphaFoldDB" id="A0A6G1CKX6"/>
<dbReference type="InterPro" id="IPR045005">
    <property type="entry name" value="BPM1-6"/>
</dbReference>
<evidence type="ECO:0000313" key="2">
    <source>
        <dbReference type="EMBL" id="KAF0901305.1"/>
    </source>
</evidence>
<dbReference type="SUPFAM" id="SSF49599">
    <property type="entry name" value="TRAF domain-like"/>
    <property type="match status" value="1"/>
</dbReference>
<evidence type="ECO:0000259" key="1">
    <source>
        <dbReference type="PROSITE" id="PS50144"/>
    </source>
</evidence>
<dbReference type="OrthoDB" id="688873at2759"/>
<gene>
    <name evidence="2" type="ORF">E2562_039231</name>
</gene>
<accession>A0A6G1CKX6</accession>
<feature type="domain" description="MATH" evidence="1">
    <location>
        <begin position="18"/>
        <end position="108"/>
    </location>
</feature>
<dbReference type="Proteomes" id="UP000479710">
    <property type="component" value="Unassembled WGS sequence"/>
</dbReference>
<protein>
    <recommendedName>
        <fullName evidence="1">MATH domain-containing protein</fullName>
    </recommendedName>
</protein>
<dbReference type="CDD" id="cd00121">
    <property type="entry name" value="MATH"/>
    <property type="match status" value="1"/>
</dbReference>
<dbReference type="Pfam" id="PF22486">
    <property type="entry name" value="MATH_2"/>
    <property type="match status" value="1"/>
</dbReference>
<dbReference type="InterPro" id="IPR002083">
    <property type="entry name" value="MATH/TRAF_dom"/>
</dbReference>
<dbReference type="EMBL" id="SPHZ02000009">
    <property type="protein sequence ID" value="KAF0901305.1"/>
    <property type="molecule type" value="Genomic_DNA"/>
</dbReference>
<reference evidence="2 3" key="1">
    <citation type="submission" date="2019-11" db="EMBL/GenBank/DDBJ databases">
        <title>Whole genome sequence of Oryza granulata.</title>
        <authorList>
            <person name="Li W."/>
        </authorList>
    </citation>
    <scope>NUCLEOTIDE SEQUENCE [LARGE SCALE GENOMIC DNA]</scope>
    <source>
        <strain evidence="3">cv. Menghai</strain>
        <tissue evidence="2">Leaf</tissue>
    </source>
</reference>
<sequence>MKTEGKKTGSRCVTELAEGTHAFEIVGYSLKKGIGVGKFVQSGVFAVGGHHWALRFYPDGIVEDSKDYVAVYLELMSTDAEEAPAAYSLGFVNRTTLWPKIHKVHAEK</sequence>
<dbReference type="Gene3D" id="2.60.210.10">
    <property type="entry name" value="Apoptosis, Tumor Necrosis Factor Receptor Associated Protein 2, Chain A"/>
    <property type="match status" value="1"/>
</dbReference>
<keyword evidence="3" id="KW-1185">Reference proteome</keyword>
<dbReference type="PANTHER" id="PTHR26379:SF433">
    <property type="entry name" value="OS08G0226800 PROTEIN"/>
    <property type="match status" value="1"/>
</dbReference>
<proteinExistence type="predicted"/>
<name>A0A6G1CKX6_9ORYZ</name>
<dbReference type="PROSITE" id="PS50144">
    <property type="entry name" value="MATH"/>
    <property type="match status" value="1"/>
</dbReference>
<dbReference type="PANTHER" id="PTHR26379">
    <property type="entry name" value="BTB/POZ AND MATH DOMAIN-CONTAINING PROTEIN 1"/>
    <property type="match status" value="1"/>
</dbReference>
<organism evidence="2 3">
    <name type="scientific">Oryza meyeriana var. granulata</name>
    <dbReference type="NCBI Taxonomy" id="110450"/>
    <lineage>
        <taxon>Eukaryota</taxon>
        <taxon>Viridiplantae</taxon>
        <taxon>Streptophyta</taxon>
        <taxon>Embryophyta</taxon>
        <taxon>Tracheophyta</taxon>
        <taxon>Spermatophyta</taxon>
        <taxon>Magnoliopsida</taxon>
        <taxon>Liliopsida</taxon>
        <taxon>Poales</taxon>
        <taxon>Poaceae</taxon>
        <taxon>BOP clade</taxon>
        <taxon>Oryzoideae</taxon>
        <taxon>Oryzeae</taxon>
        <taxon>Oryzinae</taxon>
        <taxon>Oryza</taxon>
        <taxon>Oryza meyeriana</taxon>
    </lineage>
</organism>
<evidence type="ECO:0000313" key="3">
    <source>
        <dbReference type="Proteomes" id="UP000479710"/>
    </source>
</evidence>
<dbReference type="InterPro" id="IPR008974">
    <property type="entry name" value="TRAF-like"/>
</dbReference>
<comment type="caution">
    <text evidence="2">The sequence shown here is derived from an EMBL/GenBank/DDBJ whole genome shotgun (WGS) entry which is preliminary data.</text>
</comment>